<dbReference type="RefSeq" id="WP_235225968.1">
    <property type="nucleotide sequence ID" value="NZ_JAKGAQ010000002.1"/>
</dbReference>
<evidence type="ECO:0000256" key="2">
    <source>
        <dbReference type="ARBA" id="ARBA00008420"/>
    </source>
</evidence>
<evidence type="ECO:0000313" key="11">
    <source>
        <dbReference type="Proteomes" id="UP001200557"/>
    </source>
</evidence>
<accession>A0ABS9CZ41</accession>
<keyword evidence="6 9" id="KW-0418">Kinase</keyword>
<evidence type="ECO:0000256" key="3">
    <source>
        <dbReference type="ARBA" id="ARBA00012054"/>
    </source>
</evidence>
<keyword evidence="7 9" id="KW-0067">ATP-binding</keyword>
<keyword evidence="5 9" id="KW-0547">Nucleotide-binding</keyword>
<dbReference type="EC" id="2.7.1.12" evidence="3 9"/>
<name>A0ABS9CZ41_9RHOB</name>
<protein>
    <recommendedName>
        <fullName evidence="3 9">Gluconokinase</fullName>
        <ecNumber evidence="3 9">2.7.1.12</ecNumber>
    </recommendedName>
</protein>
<keyword evidence="4 9" id="KW-0808">Transferase</keyword>
<proteinExistence type="inferred from homology"/>
<keyword evidence="11" id="KW-1185">Reference proteome</keyword>
<dbReference type="PANTHER" id="PTHR43442">
    <property type="entry name" value="GLUCONOKINASE-RELATED"/>
    <property type="match status" value="1"/>
</dbReference>
<evidence type="ECO:0000313" key="10">
    <source>
        <dbReference type="EMBL" id="MCF2871665.1"/>
    </source>
</evidence>
<dbReference type="EMBL" id="JAKGAQ010000002">
    <property type="protein sequence ID" value="MCF2871665.1"/>
    <property type="molecule type" value="Genomic_DNA"/>
</dbReference>
<evidence type="ECO:0000256" key="4">
    <source>
        <dbReference type="ARBA" id="ARBA00022679"/>
    </source>
</evidence>
<dbReference type="GO" id="GO:0046316">
    <property type="term" value="F:gluconokinase activity"/>
    <property type="evidence" value="ECO:0007669"/>
    <property type="project" value="UniProtKB-EC"/>
</dbReference>
<comment type="catalytic activity">
    <reaction evidence="8 9">
        <text>D-gluconate + ATP = 6-phospho-D-gluconate + ADP + H(+)</text>
        <dbReference type="Rhea" id="RHEA:19433"/>
        <dbReference type="ChEBI" id="CHEBI:15378"/>
        <dbReference type="ChEBI" id="CHEBI:18391"/>
        <dbReference type="ChEBI" id="CHEBI:30616"/>
        <dbReference type="ChEBI" id="CHEBI:58759"/>
        <dbReference type="ChEBI" id="CHEBI:456216"/>
        <dbReference type="EC" id="2.7.1.12"/>
    </reaction>
</comment>
<reference evidence="10 11" key="1">
    <citation type="submission" date="2022-01" db="EMBL/GenBank/DDBJ databases">
        <title>Octadecabacter sp. nov., isolated from a marine alga.</title>
        <authorList>
            <person name="Jin M.S."/>
            <person name="Kim H.M."/>
            <person name="Han D.M."/>
            <person name="Jung J.J."/>
            <person name="Jeon C.O."/>
        </authorList>
    </citation>
    <scope>NUCLEOTIDE SEQUENCE [LARGE SCALE GENOMIC DNA]</scope>
    <source>
        <strain evidence="10 11">G9-8</strain>
    </source>
</reference>
<sequence length="162" mass="17869">MVRVVVMGVAGSGKSTLGAALAEELGAAFVDADDLHSEDSITHMSAGKPLTDAMRWPWLDRCGAAMNDETDVVLACSALRRSYRAYLRAMVPDLRLVYPRVSEATVRTRMAQRHGHFMPNSLIKSQFETLEPPETDEQHILIPSILPVWRAAKLAARVLNGR</sequence>
<evidence type="ECO:0000256" key="7">
    <source>
        <dbReference type="ARBA" id="ARBA00022840"/>
    </source>
</evidence>
<evidence type="ECO:0000256" key="9">
    <source>
        <dbReference type="RuleBase" id="RU363066"/>
    </source>
</evidence>
<dbReference type="Proteomes" id="UP001200557">
    <property type="component" value="Unassembled WGS sequence"/>
</dbReference>
<dbReference type="Pfam" id="PF13671">
    <property type="entry name" value="AAA_33"/>
    <property type="match status" value="1"/>
</dbReference>
<evidence type="ECO:0000256" key="1">
    <source>
        <dbReference type="ARBA" id="ARBA00004761"/>
    </source>
</evidence>
<comment type="similarity">
    <text evidence="2 9">Belongs to the gluconokinase GntK/GntV family.</text>
</comment>
<dbReference type="PANTHER" id="PTHR43442:SF3">
    <property type="entry name" value="GLUCONOKINASE-RELATED"/>
    <property type="match status" value="1"/>
</dbReference>
<dbReference type="InterPro" id="IPR027417">
    <property type="entry name" value="P-loop_NTPase"/>
</dbReference>
<dbReference type="CDD" id="cd02021">
    <property type="entry name" value="GntK"/>
    <property type="match status" value="1"/>
</dbReference>
<organism evidence="10 11">
    <name type="scientific">Octadecabacter dasysiphoniae</name>
    <dbReference type="NCBI Taxonomy" id="2909341"/>
    <lineage>
        <taxon>Bacteria</taxon>
        <taxon>Pseudomonadati</taxon>
        <taxon>Pseudomonadota</taxon>
        <taxon>Alphaproteobacteria</taxon>
        <taxon>Rhodobacterales</taxon>
        <taxon>Roseobacteraceae</taxon>
        <taxon>Octadecabacter</taxon>
    </lineage>
</organism>
<evidence type="ECO:0000256" key="8">
    <source>
        <dbReference type="ARBA" id="ARBA00048090"/>
    </source>
</evidence>
<evidence type="ECO:0000256" key="6">
    <source>
        <dbReference type="ARBA" id="ARBA00022777"/>
    </source>
</evidence>
<dbReference type="Gene3D" id="3.40.50.300">
    <property type="entry name" value="P-loop containing nucleotide triphosphate hydrolases"/>
    <property type="match status" value="1"/>
</dbReference>
<dbReference type="NCBIfam" id="TIGR01313">
    <property type="entry name" value="therm_gnt_kin"/>
    <property type="match status" value="1"/>
</dbReference>
<comment type="caution">
    <text evidence="10">The sequence shown here is derived from an EMBL/GenBank/DDBJ whole genome shotgun (WGS) entry which is preliminary data.</text>
</comment>
<gene>
    <name evidence="10" type="ORF">L0664_11365</name>
</gene>
<dbReference type="SUPFAM" id="SSF52540">
    <property type="entry name" value="P-loop containing nucleoside triphosphate hydrolases"/>
    <property type="match status" value="1"/>
</dbReference>
<comment type="pathway">
    <text evidence="1">Carbohydrate acid metabolism.</text>
</comment>
<evidence type="ECO:0000256" key="5">
    <source>
        <dbReference type="ARBA" id="ARBA00022741"/>
    </source>
</evidence>
<dbReference type="InterPro" id="IPR006001">
    <property type="entry name" value="Therm_gnt_kin"/>
</dbReference>